<sequence length="458" mass="51871">MANLILSKRGHSTPEEVGVNWAYSFVKRHDILRTRYARRYNYQRAKMEDPEIIKDWFNRVQEVIQEYGISSDDIYNFDETGFAMGLIATPKVMTSSQIAGRPSLIQPGNREWVTSIECIRSNGVVLPSTLIFKGKTHLKAWYEGRSVPSTWRIEVSDNGWTTDIIGLRWLQKHFIPLIRGKSVGKYSLLVFEGHGSHLTPEFDQSCTENNVSPICMPAHSSHLLQPLDVGCFSVLKRTYGGMIQKQMQYGRDHIDKLDFLEVYPKAHQQSLTKSNIISGFRATGLVPLDPGQVLSQLNIRLKTPPTPGSQSSGSVLQTPHNIKHLLKHQNTVERLLRKRQASPISPTHSTLRQLLKGCELAITNSIILAKENEELRASHAKQVQKRKRSRKQMVYTEGTTVEEAQSAIQQEEEVQNDEDVEVEPQSLPTETPSRAPPRCSNCFNIGHRRTQCSKPPSN</sequence>
<dbReference type="Gene3D" id="3.30.420.10">
    <property type="entry name" value="Ribonuclease H-like superfamily/Ribonuclease H"/>
    <property type="match status" value="1"/>
</dbReference>
<organism evidence="4 6">
    <name type="scientific">Aspergillus awamori</name>
    <name type="common">Black koji mold</name>
    <dbReference type="NCBI Taxonomy" id="105351"/>
    <lineage>
        <taxon>Eukaryota</taxon>
        <taxon>Fungi</taxon>
        <taxon>Dikarya</taxon>
        <taxon>Ascomycota</taxon>
        <taxon>Pezizomycotina</taxon>
        <taxon>Eurotiomycetes</taxon>
        <taxon>Eurotiomycetidae</taxon>
        <taxon>Eurotiales</taxon>
        <taxon>Aspergillaceae</taxon>
        <taxon>Aspergillus</taxon>
    </lineage>
</organism>
<feature type="region of interest" description="Disordered" evidence="2">
    <location>
        <begin position="399"/>
        <end position="458"/>
    </location>
</feature>
<dbReference type="InterPro" id="IPR050863">
    <property type="entry name" value="CenT-Element_Derived"/>
</dbReference>
<evidence type="ECO:0000256" key="2">
    <source>
        <dbReference type="SAM" id="MobiDB-lite"/>
    </source>
</evidence>
<evidence type="ECO:0000313" key="4">
    <source>
        <dbReference type="EMBL" id="GCB21786.1"/>
    </source>
</evidence>
<evidence type="ECO:0000259" key="3">
    <source>
        <dbReference type="PROSITE" id="PS51253"/>
    </source>
</evidence>
<dbReference type="InterPro" id="IPR036397">
    <property type="entry name" value="RNaseH_sf"/>
</dbReference>
<dbReference type="EMBL" id="BDHI01000021">
    <property type="protein sequence ID" value="GCB25563.1"/>
    <property type="molecule type" value="Genomic_DNA"/>
</dbReference>
<accession>A0A401KR69</accession>
<protein>
    <submittedName>
        <fullName evidence="4">Pogo transposable element with ZNF domain</fullName>
    </submittedName>
</protein>
<feature type="compositionally biased region" description="Acidic residues" evidence="2">
    <location>
        <begin position="410"/>
        <end position="422"/>
    </location>
</feature>
<evidence type="ECO:0000256" key="1">
    <source>
        <dbReference type="ARBA" id="ARBA00023125"/>
    </source>
</evidence>
<keyword evidence="1" id="KW-0238">DNA-binding</keyword>
<dbReference type="InterPro" id="IPR009463">
    <property type="entry name" value="DUF1087"/>
</dbReference>
<dbReference type="Pfam" id="PF03184">
    <property type="entry name" value="DDE_1"/>
    <property type="match status" value="1"/>
</dbReference>
<keyword evidence="6" id="KW-1185">Reference proteome</keyword>
<dbReference type="PROSITE" id="PS51253">
    <property type="entry name" value="HTH_CENPB"/>
    <property type="match status" value="1"/>
</dbReference>
<dbReference type="InterPro" id="IPR004875">
    <property type="entry name" value="DDE_SF_endonuclease_dom"/>
</dbReference>
<dbReference type="AlphaFoldDB" id="A0A401KR69"/>
<evidence type="ECO:0000313" key="6">
    <source>
        <dbReference type="Proteomes" id="UP000286921"/>
    </source>
</evidence>
<dbReference type="STRING" id="105351.A0A401KR69"/>
<proteinExistence type="predicted"/>
<dbReference type="GO" id="GO:0005634">
    <property type="term" value="C:nucleus"/>
    <property type="evidence" value="ECO:0007669"/>
    <property type="project" value="TreeGrafter"/>
</dbReference>
<dbReference type="InterPro" id="IPR006600">
    <property type="entry name" value="HTH_CenpB_DNA-bd_dom"/>
</dbReference>
<dbReference type="PANTHER" id="PTHR19303">
    <property type="entry name" value="TRANSPOSON"/>
    <property type="match status" value="1"/>
</dbReference>
<feature type="domain" description="HTH CENPB-type" evidence="3">
    <location>
        <begin position="1"/>
        <end position="35"/>
    </location>
</feature>
<dbReference type="SMART" id="SM01147">
    <property type="entry name" value="DUF1087"/>
    <property type="match status" value="1"/>
</dbReference>
<dbReference type="PANTHER" id="PTHR19303:SF62">
    <property type="entry name" value="HTH CENPB-TYPE DOMAIN-CONTAINING PROTEIN-RELATED"/>
    <property type="match status" value="1"/>
</dbReference>
<dbReference type="EMBL" id="BDHI01000010">
    <property type="protein sequence ID" value="GCB21786.1"/>
    <property type="molecule type" value="Genomic_DNA"/>
</dbReference>
<evidence type="ECO:0000313" key="5">
    <source>
        <dbReference type="EMBL" id="GCB25563.1"/>
    </source>
</evidence>
<gene>
    <name evidence="4" type="ORF">AAWM_04671</name>
    <name evidence="5" type="ORF">AAWM_08448</name>
</gene>
<comment type="caution">
    <text evidence="4">The sequence shown here is derived from an EMBL/GenBank/DDBJ whole genome shotgun (WGS) entry which is preliminary data.</text>
</comment>
<name>A0A401KR69_ASPAW</name>
<reference evidence="4 6" key="1">
    <citation type="submission" date="2016-09" db="EMBL/GenBank/DDBJ databases">
        <title>Aspergillus awamori IFM 58123T.</title>
        <authorList>
            <person name="Kusuya Y."/>
            <person name="Shimizu M."/>
            <person name="Takahashi H."/>
            <person name="Yaguchi T."/>
        </authorList>
    </citation>
    <scope>NUCLEOTIDE SEQUENCE [LARGE SCALE GENOMIC DNA]</scope>
    <source>
        <strain evidence="4 6">IFM 58123</strain>
    </source>
</reference>
<dbReference type="Proteomes" id="UP000286921">
    <property type="component" value="Unassembled WGS sequence"/>
</dbReference>
<dbReference type="GO" id="GO:0003677">
    <property type="term" value="F:DNA binding"/>
    <property type="evidence" value="ECO:0007669"/>
    <property type="project" value="UniProtKB-KW"/>
</dbReference>